<dbReference type="Pfam" id="PF08279">
    <property type="entry name" value="HTH_11"/>
    <property type="match status" value="1"/>
</dbReference>
<dbReference type="InterPro" id="IPR028349">
    <property type="entry name" value="PafC-like"/>
</dbReference>
<dbReference type="InterPro" id="IPR051534">
    <property type="entry name" value="CBASS_pafABC_assoc_protein"/>
</dbReference>
<evidence type="ECO:0000313" key="5">
    <source>
        <dbReference type="Proteomes" id="UP001595882"/>
    </source>
</evidence>
<dbReference type="InterPro" id="IPR057727">
    <property type="entry name" value="WCX_dom"/>
</dbReference>
<dbReference type="Pfam" id="PF13280">
    <property type="entry name" value="WYL"/>
    <property type="match status" value="1"/>
</dbReference>
<dbReference type="InterPro" id="IPR013196">
    <property type="entry name" value="HTH_11"/>
</dbReference>
<comment type="caution">
    <text evidence="4">The sequence shown here is derived from an EMBL/GenBank/DDBJ whole genome shotgun (WGS) entry which is preliminary data.</text>
</comment>
<evidence type="ECO:0000259" key="1">
    <source>
        <dbReference type="Pfam" id="PF08279"/>
    </source>
</evidence>
<feature type="domain" description="Helix-turn-helix type 11" evidence="1">
    <location>
        <begin position="9"/>
        <end position="60"/>
    </location>
</feature>
<dbReference type="Proteomes" id="UP001595882">
    <property type="component" value="Unassembled WGS sequence"/>
</dbReference>
<feature type="domain" description="WCX" evidence="3">
    <location>
        <begin position="232"/>
        <end position="309"/>
    </location>
</feature>
<dbReference type="Pfam" id="PF25583">
    <property type="entry name" value="WCX"/>
    <property type="match status" value="1"/>
</dbReference>
<dbReference type="PANTHER" id="PTHR34580:SF1">
    <property type="entry name" value="PROTEIN PAFC"/>
    <property type="match status" value="1"/>
</dbReference>
<dbReference type="InterPro" id="IPR036388">
    <property type="entry name" value="WH-like_DNA-bd_sf"/>
</dbReference>
<dbReference type="InterPro" id="IPR026881">
    <property type="entry name" value="WYL_dom"/>
</dbReference>
<name>A0ABV8WW85_9BACI</name>
<dbReference type="PIRSF" id="PIRSF016838">
    <property type="entry name" value="PafC"/>
    <property type="match status" value="1"/>
</dbReference>
<protein>
    <submittedName>
        <fullName evidence="4">Helix-turn-helix transcriptional regulator</fullName>
    </submittedName>
</protein>
<evidence type="ECO:0000259" key="2">
    <source>
        <dbReference type="Pfam" id="PF13280"/>
    </source>
</evidence>
<keyword evidence="5" id="KW-1185">Reference proteome</keyword>
<accession>A0ABV8WW85</accession>
<evidence type="ECO:0000259" key="3">
    <source>
        <dbReference type="Pfam" id="PF25583"/>
    </source>
</evidence>
<dbReference type="RefSeq" id="WP_390252643.1">
    <property type="nucleotide sequence ID" value="NZ_JBHSDT010000008.1"/>
</dbReference>
<proteinExistence type="predicted"/>
<feature type="domain" description="WYL" evidence="2">
    <location>
        <begin position="139"/>
        <end position="206"/>
    </location>
</feature>
<dbReference type="PANTHER" id="PTHR34580">
    <property type="match status" value="1"/>
</dbReference>
<dbReference type="EMBL" id="JBHSDT010000008">
    <property type="protein sequence ID" value="MFC4404105.1"/>
    <property type="molecule type" value="Genomic_DNA"/>
</dbReference>
<gene>
    <name evidence="4" type="ORF">ACFOY7_13610</name>
</gene>
<organism evidence="4 5">
    <name type="scientific">Gracilibacillus xinjiangensis</name>
    <dbReference type="NCBI Taxonomy" id="1193282"/>
    <lineage>
        <taxon>Bacteria</taxon>
        <taxon>Bacillati</taxon>
        <taxon>Bacillota</taxon>
        <taxon>Bacilli</taxon>
        <taxon>Bacillales</taxon>
        <taxon>Bacillaceae</taxon>
        <taxon>Gracilibacillus</taxon>
    </lineage>
</organism>
<reference evidence="5" key="1">
    <citation type="journal article" date="2019" name="Int. J. Syst. Evol. Microbiol.">
        <title>The Global Catalogue of Microorganisms (GCM) 10K type strain sequencing project: providing services to taxonomists for standard genome sequencing and annotation.</title>
        <authorList>
            <consortium name="The Broad Institute Genomics Platform"/>
            <consortium name="The Broad Institute Genome Sequencing Center for Infectious Disease"/>
            <person name="Wu L."/>
            <person name="Ma J."/>
        </authorList>
    </citation>
    <scope>NUCLEOTIDE SEQUENCE [LARGE SCALE GENOMIC DNA]</scope>
    <source>
        <strain evidence="5">CCUG 37865</strain>
    </source>
</reference>
<dbReference type="Gene3D" id="1.10.10.10">
    <property type="entry name" value="Winged helix-like DNA-binding domain superfamily/Winged helix DNA-binding domain"/>
    <property type="match status" value="1"/>
</dbReference>
<evidence type="ECO:0000313" key="4">
    <source>
        <dbReference type="EMBL" id="MFC4404105.1"/>
    </source>
</evidence>
<dbReference type="PROSITE" id="PS52050">
    <property type="entry name" value="WYL"/>
    <property type="match status" value="1"/>
</dbReference>
<sequence>MSKLSNCLQMIQLLMARPKMKINDLAKELEVKPRMIRVYRDELEKAGVYIESERGTNGGYSLDRRSILPIRNFNSTEVQELQIAIQSYLSRQTDNESTLSNALEKIKAAQRDQSLSSKHFYFANDYLINSEVGDESVYYKTLYQAFTKRKKVVITYEAASTNKVTTRTIHPYAFVVYDENIYCVSYCEDKRALRTFKLIRIREVQIIQENYYLPDDFDITEEFPHLGFIREPQEVELIIETPISNQVKESIYSDDQIIEELPNNAIRFKATLNGEQSIKKWILGMGTKAKVIGPERLKREINKEVEQMLEYYRQTNGKS</sequence>